<keyword evidence="4" id="KW-1185">Reference proteome</keyword>
<evidence type="ECO:0000313" key="2">
    <source>
        <dbReference type="EMBL" id="KZM89296.1"/>
    </source>
</evidence>
<evidence type="ECO:0000313" key="3">
    <source>
        <dbReference type="EMBL" id="WOH10806.1"/>
    </source>
</evidence>
<sequence>MKESSKDRALPKTPSTNEHKNKEIAKRSRSDKCFSYIEVSMEPGIKSLKRLDSKKFKAQIKKWAKAVANYTRQASDRSGSSR</sequence>
<dbReference type="PANTHER" id="PTHR36484">
    <property type="entry name" value="OS01G0558700 PROTEIN"/>
    <property type="match status" value="1"/>
</dbReference>
<feature type="compositionally biased region" description="Basic and acidic residues" evidence="1">
    <location>
        <begin position="17"/>
        <end position="29"/>
    </location>
</feature>
<proteinExistence type="predicted"/>
<dbReference type="Gramene" id="KZM89296">
    <property type="protein sequence ID" value="KZM89296"/>
    <property type="gene ID" value="DCAR_026371"/>
</dbReference>
<dbReference type="OMA" id="QSSHHMP"/>
<name>A0A164USH9_DAUCS</name>
<reference evidence="3" key="2">
    <citation type="submission" date="2022-03" db="EMBL/GenBank/DDBJ databases">
        <title>Draft title - Genomic analysis of global carrot germplasm unveils the trajectory of domestication and the origin of high carotenoid orange carrot.</title>
        <authorList>
            <person name="Iorizzo M."/>
            <person name="Ellison S."/>
            <person name="Senalik D."/>
            <person name="Macko-Podgorni A."/>
            <person name="Grzebelus D."/>
            <person name="Bostan H."/>
            <person name="Rolling W."/>
            <person name="Curaba J."/>
            <person name="Simon P."/>
        </authorList>
    </citation>
    <scope>NUCLEOTIDE SEQUENCE</scope>
    <source>
        <tissue evidence="3">Leaf</tissue>
    </source>
</reference>
<reference evidence="2" key="1">
    <citation type="journal article" date="2016" name="Nat. Genet.">
        <title>A high-quality carrot genome assembly provides new insights into carotenoid accumulation and asterid genome evolution.</title>
        <authorList>
            <person name="Iorizzo M."/>
            <person name="Ellison S."/>
            <person name="Senalik D."/>
            <person name="Zeng P."/>
            <person name="Satapoomin P."/>
            <person name="Huang J."/>
            <person name="Bowman M."/>
            <person name="Iovene M."/>
            <person name="Sanseverino W."/>
            <person name="Cavagnaro P."/>
            <person name="Yildiz M."/>
            <person name="Macko-Podgorni A."/>
            <person name="Moranska E."/>
            <person name="Grzebelus E."/>
            <person name="Grzebelus D."/>
            <person name="Ashrafi H."/>
            <person name="Zheng Z."/>
            <person name="Cheng S."/>
            <person name="Spooner D."/>
            <person name="Van Deynze A."/>
            <person name="Simon P."/>
        </authorList>
    </citation>
    <scope>NUCLEOTIDE SEQUENCE [LARGE SCALE GENOMIC DNA]</scope>
    <source>
        <tissue evidence="2">Leaf</tissue>
    </source>
</reference>
<accession>A0A164USH9</accession>
<evidence type="ECO:0000256" key="1">
    <source>
        <dbReference type="SAM" id="MobiDB-lite"/>
    </source>
</evidence>
<dbReference type="EMBL" id="LNRQ01000007">
    <property type="protein sequence ID" value="KZM89296.1"/>
    <property type="molecule type" value="Genomic_DNA"/>
</dbReference>
<dbReference type="AlphaFoldDB" id="A0A164USH9"/>
<feature type="compositionally biased region" description="Basic and acidic residues" evidence="1">
    <location>
        <begin position="1"/>
        <end position="10"/>
    </location>
</feature>
<dbReference type="Proteomes" id="UP000077755">
    <property type="component" value="Chromosome 7"/>
</dbReference>
<feature type="region of interest" description="Disordered" evidence="1">
    <location>
        <begin position="1"/>
        <end position="29"/>
    </location>
</feature>
<evidence type="ECO:0000313" key="4">
    <source>
        <dbReference type="Proteomes" id="UP000077755"/>
    </source>
</evidence>
<protein>
    <submittedName>
        <fullName evidence="2">Uncharacterized protein</fullName>
    </submittedName>
</protein>
<dbReference type="EMBL" id="CP093349">
    <property type="protein sequence ID" value="WOH10806.1"/>
    <property type="molecule type" value="Genomic_DNA"/>
</dbReference>
<gene>
    <name evidence="2" type="ORF">DCAR_026371</name>
    <name evidence="3" type="ORF">DCAR_0730279</name>
</gene>
<organism evidence="2">
    <name type="scientific">Daucus carota subsp. sativus</name>
    <name type="common">Carrot</name>
    <dbReference type="NCBI Taxonomy" id="79200"/>
    <lineage>
        <taxon>Eukaryota</taxon>
        <taxon>Viridiplantae</taxon>
        <taxon>Streptophyta</taxon>
        <taxon>Embryophyta</taxon>
        <taxon>Tracheophyta</taxon>
        <taxon>Spermatophyta</taxon>
        <taxon>Magnoliopsida</taxon>
        <taxon>eudicotyledons</taxon>
        <taxon>Gunneridae</taxon>
        <taxon>Pentapetalae</taxon>
        <taxon>asterids</taxon>
        <taxon>campanulids</taxon>
        <taxon>Apiales</taxon>
        <taxon>Apiaceae</taxon>
        <taxon>Apioideae</taxon>
        <taxon>Scandiceae</taxon>
        <taxon>Daucinae</taxon>
        <taxon>Daucus</taxon>
        <taxon>Daucus sect. Daucus</taxon>
    </lineage>
</organism>
<dbReference type="PANTHER" id="PTHR36484:SF2">
    <property type="entry name" value="OS01G0558700 PROTEIN"/>
    <property type="match status" value="1"/>
</dbReference>